<dbReference type="PANTHER" id="PTHR45631:SF181">
    <property type="entry name" value="RECEPTOR-LIKE PROTEIN 4"/>
    <property type="match status" value="1"/>
</dbReference>
<evidence type="ECO:0000313" key="4">
    <source>
        <dbReference type="EMBL" id="PNR51448.1"/>
    </source>
</evidence>
<dbReference type="Proteomes" id="UP000006727">
    <property type="component" value="Chromosome 7"/>
</dbReference>
<dbReference type="OMA" id="CTETAPL"/>
<reference evidence="5" key="3">
    <citation type="submission" date="2020-12" db="UniProtKB">
        <authorList>
            <consortium name="EnsemblPlants"/>
        </authorList>
    </citation>
    <scope>IDENTIFICATION</scope>
</reference>
<evidence type="ECO:0000256" key="1">
    <source>
        <dbReference type="ARBA" id="ARBA00004167"/>
    </source>
</evidence>
<dbReference type="PANTHER" id="PTHR45631">
    <property type="entry name" value="OS07G0107800 PROTEIN-RELATED"/>
    <property type="match status" value="1"/>
</dbReference>
<feature type="domain" description="Malectin-like" evidence="3">
    <location>
        <begin position="49"/>
        <end position="381"/>
    </location>
</feature>
<dbReference type="SUPFAM" id="SSF52058">
    <property type="entry name" value="L domain-like"/>
    <property type="match status" value="1"/>
</dbReference>
<reference evidence="4 6" key="1">
    <citation type="journal article" date="2008" name="Science">
        <title>The Physcomitrella genome reveals evolutionary insights into the conquest of land by plants.</title>
        <authorList>
            <person name="Rensing S."/>
            <person name="Lang D."/>
            <person name="Zimmer A."/>
            <person name="Terry A."/>
            <person name="Salamov A."/>
            <person name="Shapiro H."/>
            <person name="Nishiyama T."/>
            <person name="Perroud P.-F."/>
            <person name="Lindquist E."/>
            <person name="Kamisugi Y."/>
            <person name="Tanahashi T."/>
            <person name="Sakakibara K."/>
            <person name="Fujita T."/>
            <person name="Oishi K."/>
            <person name="Shin-I T."/>
            <person name="Kuroki Y."/>
            <person name="Toyoda A."/>
            <person name="Suzuki Y."/>
            <person name="Hashimoto A."/>
            <person name="Yamaguchi K."/>
            <person name="Sugano A."/>
            <person name="Kohara Y."/>
            <person name="Fujiyama A."/>
            <person name="Anterola A."/>
            <person name="Aoki S."/>
            <person name="Ashton N."/>
            <person name="Barbazuk W.B."/>
            <person name="Barker E."/>
            <person name="Bennetzen J."/>
            <person name="Bezanilla M."/>
            <person name="Blankenship R."/>
            <person name="Cho S.H."/>
            <person name="Dutcher S."/>
            <person name="Estelle M."/>
            <person name="Fawcett J.A."/>
            <person name="Gundlach H."/>
            <person name="Hanada K."/>
            <person name="Heyl A."/>
            <person name="Hicks K.A."/>
            <person name="Hugh J."/>
            <person name="Lohr M."/>
            <person name="Mayer K."/>
            <person name="Melkozernov A."/>
            <person name="Murata T."/>
            <person name="Nelson D."/>
            <person name="Pils B."/>
            <person name="Prigge M."/>
            <person name="Reiss B."/>
            <person name="Renner T."/>
            <person name="Rombauts S."/>
            <person name="Rushton P."/>
            <person name="Sanderfoot A."/>
            <person name="Schween G."/>
            <person name="Shiu S.-H."/>
            <person name="Stueber K."/>
            <person name="Theodoulou F.L."/>
            <person name="Tu H."/>
            <person name="Van de Peer Y."/>
            <person name="Verrier P.J."/>
            <person name="Waters E."/>
            <person name="Wood A."/>
            <person name="Yang L."/>
            <person name="Cove D."/>
            <person name="Cuming A."/>
            <person name="Hasebe M."/>
            <person name="Lucas S."/>
            <person name="Mishler D.B."/>
            <person name="Reski R."/>
            <person name="Grigoriev I."/>
            <person name="Quatrano R.S."/>
            <person name="Boore J.L."/>
        </authorList>
    </citation>
    <scope>NUCLEOTIDE SEQUENCE [LARGE SCALE GENOMIC DNA]</scope>
    <source>
        <strain evidence="5 6">cv. Gransden 2004</strain>
    </source>
</reference>
<dbReference type="GeneID" id="112285206"/>
<dbReference type="InterPro" id="IPR001611">
    <property type="entry name" value="Leu-rich_rpt"/>
</dbReference>
<dbReference type="EMBL" id="ABEU02000007">
    <property type="protein sequence ID" value="PNR51448.1"/>
    <property type="molecule type" value="Genomic_DNA"/>
</dbReference>
<gene>
    <name evidence="5" type="primary">LOC112285206</name>
    <name evidence="4" type="ORF">PHYPA_010635</name>
</gene>
<keyword evidence="2" id="KW-0472">Membrane</keyword>
<dbReference type="AlphaFoldDB" id="A0A2K1KCE5"/>
<dbReference type="PROSITE" id="PS51450">
    <property type="entry name" value="LRR"/>
    <property type="match status" value="1"/>
</dbReference>
<comment type="subcellular location">
    <subcellularLocation>
        <location evidence="1">Membrane</location>
        <topology evidence="1">Single-pass membrane protein</topology>
    </subcellularLocation>
</comment>
<dbReference type="InterPro" id="IPR032675">
    <property type="entry name" value="LRR_dom_sf"/>
</dbReference>
<dbReference type="EnsemblPlants" id="Pp3c7_20780V3.1">
    <property type="protein sequence ID" value="Pp3c7_20780V3.1"/>
    <property type="gene ID" value="Pp3c7_20780"/>
</dbReference>
<sequence>MLSVPSCRKLSLGSIMDRVHLTLFVVALSIFFRATSTAGQSGAPIAVRIACGSETESHAPESGYLWLRDMNYTGGSSGNLTTVSRIASQLDTVRYFELSDGNENCYNVSVPNGQYLIRFYFSYGVKDNSGREPEFDVSLEGTLVYSLTRGWSTAVDYEYADSTVRILDGAATICFHSSGHGNPVVASIEILQIHDSAYNLGASSPSNVILKTVKRVSAGAEKSGYGVSLHADPWSGDRYWATDQTLFTARSDISLLNTSNNITKYSDPPNTYPQAIYQSATTTGPSNKLSYTIPVVPNQNYSVWLHFAEIDPSITGPNMRVFNVLANGQPLFEVVDIVKIAGAPFTALVLNKTVFVERKSFELTFEPLTGEIAVNAFEVFQLITREQPTATDNVWALQSMKHSLSLPARLGWNGDPCVPQVHAWDGVNCEFDGAFGTWFISGVDLNVQGLGGQLGDDLLGLQRLQTLNFSKNYLTGPIPESLGKISSLTTLDLSYNQLNGSIPPSLAQLSKLQELLLNDNQLSGEVPPALGALPIRGATLNLTNNDGLCGVGLQSCESVNGSRWTTFFLLVLGFLILVLGGYLCYKRRMNMLRGAQRLPRDAPYAKARTTFVRDVQMARSVLANHFSRPAPSCTETAPLNPH</sequence>
<evidence type="ECO:0000256" key="2">
    <source>
        <dbReference type="SAM" id="Phobius"/>
    </source>
</evidence>
<proteinExistence type="predicted"/>
<keyword evidence="6" id="KW-1185">Reference proteome</keyword>
<dbReference type="STRING" id="3218.A0A2K1KCE5"/>
<dbReference type="InterPro" id="IPR024788">
    <property type="entry name" value="Malectin-like_Carb-bd_dom"/>
</dbReference>
<dbReference type="FunCoup" id="A0A2K1KCE5">
    <property type="interactions" value="2280"/>
</dbReference>
<feature type="transmembrane region" description="Helical" evidence="2">
    <location>
        <begin position="564"/>
        <end position="585"/>
    </location>
</feature>
<dbReference type="KEGG" id="ppp:112285206"/>
<dbReference type="OrthoDB" id="1060944at2759"/>
<dbReference type="Pfam" id="PF13855">
    <property type="entry name" value="LRR_8"/>
    <property type="match status" value="1"/>
</dbReference>
<reference evidence="4 6" key="2">
    <citation type="journal article" date="2018" name="Plant J.">
        <title>The Physcomitrella patens chromosome-scale assembly reveals moss genome structure and evolution.</title>
        <authorList>
            <person name="Lang D."/>
            <person name="Ullrich K.K."/>
            <person name="Murat F."/>
            <person name="Fuchs J."/>
            <person name="Jenkins J."/>
            <person name="Haas F.B."/>
            <person name="Piednoel M."/>
            <person name="Gundlach H."/>
            <person name="Van Bel M."/>
            <person name="Meyberg R."/>
            <person name="Vives C."/>
            <person name="Morata J."/>
            <person name="Symeonidi A."/>
            <person name="Hiss M."/>
            <person name="Muchero W."/>
            <person name="Kamisugi Y."/>
            <person name="Saleh O."/>
            <person name="Blanc G."/>
            <person name="Decker E.L."/>
            <person name="van Gessel N."/>
            <person name="Grimwood J."/>
            <person name="Hayes R.D."/>
            <person name="Graham S.W."/>
            <person name="Gunter L.E."/>
            <person name="McDaniel S.F."/>
            <person name="Hoernstein S.N.W."/>
            <person name="Larsson A."/>
            <person name="Li F.W."/>
            <person name="Perroud P.F."/>
            <person name="Phillips J."/>
            <person name="Ranjan P."/>
            <person name="Rokshar D.S."/>
            <person name="Rothfels C.J."/>
            <person name="Schneider L."/>
            <person name="Shu S."/>
            <person name="Stevenson D.W."/>
            <person name="Thummler F."/>
            <person name="Tillich M."/>
            <person name="Villarreal Aguilar J.C."/>
            <person name="Widiez T."/>
            <person name="Wong G.K."/>
            <person name="Wymore A."/>
            <person name="Zhang Y."/>
            <person name="Zimmer A.D."/>
            <person name="Quatrano R.S."/>
            <person name="Mayer K.F.X."/>
            <person name="Goodstein D."/>
            <person name="Casacuberta J.M."/>
            <person name="Vandepoele K."/>
            <person name="Reski R."/>
            <person name="Cuming A.C."/>
            <person name="Tuskan G.A."/>
            <person name="Maumus F."/>
            <person name="Salse J."/>
            <person name="Schmutz J."/>
            <person name="Rensing S.A."/>
        </authorList>
    </citation>
    <scope>NUCLEOTIDE SEQUENCE [LARGE SCALE GENOMIC DNA]</scope>
    <source>
        <strain evidence="5 6">cv. Gransden 2004</strain>
    </source>
</reference>
<dbReference type="PaxDb" id="3218-PP1S2_327V6.1"/>
<dbReference type="SUPFAM" id="SSF49785">
    <property type="entry name" value="Galactose-binding domain-like"/>
    <property type="match status" value="1"/>
</dbReference>
<keyword evidence="2" id="KW-1133">Transmembrane helix</keyword>
<evidence type="ECO:0000313" key="6">
    <source>
        <dbReference type="Proteomes" id="UP000006727"/>
    </source>
</evidence>
<dbReference type="RefSeq" id="XP_024381633.1">
    <property type="nucleotide sequence ID" value="XM_024525865.2"/>
</dbReference>
<dbReference type="Gramene" id="Pp3c7_20780V3.1">
    <property type="protein sequence ID" value="Pp3c7_20780V3.1"/>
    <property type="gene ID" value="Pp3c7_20780"/>
</dbReference>
<organism evidence="4">
    <name type="scientific">Physcomitrium patens</name>
    <name type="common">Spreading-leaved earth moss</name>
    <name type="synonym">Physcomitrella patens</name>
    <dbReference type="NCBI Taxonomy" id="3218"/>
    <lineage>
        <taxon>Eukaryota</taxon>
        <taxon>Viridiplantae</taxon>
        <taxon>Streptophyta</taxon>
        <taxon>Embryophyta</taxon>
        <taxon>Bryophyta</taxon>
        <taxon>Bryophytina</taxon>
        <taxon>Bryopsida</taxon>
        <taxon>Funariidae</taxon>
        <taxon>Funariales</taxon>
        <taxon>Funariaceae</taxon>
        <taxon>Physcomitrium</taxon>
    </lineage>
</organism>
<protein>
    <recommendedName>
        <fullName evidence="3">Malectin-like domain-containing protein</fullName>
    </recommendedName>
</protein>
<dbReference type="InterPro" id="IPR008979">
    <property type="entry name" value="Galactose-bd-like_sf"/>
</dbReference>
<dbReference type="Gramene" id="Pp3c7_20780V3.2">
    <property type="protein sequence ID" value="Pp3c7_20780V3.2"/>
    <property type="gene ID" value="Pp3c7_20780"/>
</dbReference>
<accession>A0A2K1KCE5</accession>
<dbReference type="EnsemblPlants" id="Pp3c7_20780V3.2">
    <property type="protein sequence ID" value="Pp3c7_20780V3.2"/>
    <property type="gene ID" value="Pp3c7_20780"/>
</dbReference>
<name>A0A2K1KCE5_PHYPA</name>
<dbReference type="FunFam" id="3.80.10.10:FF:000135">
    <property type="entry name" value="Putative LRR receptor-like serine/threonine-protein kinase"/>
    <property type="match status" value="1"/>
</dbReference>
<dbReference type="Gene3D" id="2.60.120.430">
    <property type="entry name" value="Galactose-binding lectin"/>
    <property type="match status" value="2"/>
</dbReference>
<dbReference type="GO" id="GO:0016020">
    <property type="term" value="C:membrane"/>
    <property type="evidence" value="ECO:0007669"/>
    <property type="project" value="UniProtKB-SubCell"/>
</dbReference>
<dbReference type="Gene3D" id="3.80.10.10">
    <property type="entry name" value="Ribonuclease Inhibitor"/>
    <property type="match status" value="1"/>
</dbReference>
<keyword evidence="2" id="KW-0812">Transmembrane</keyword>
<evidence type="ECO:0000259" key="3">
    <source>
        <dbReference type="Pfam" id="PF12819"/>
    </source>
</evidence>
<dbReference type="Pfam" id="PF12819">
    <property type="entry name" value="Malectin_like"/>
    <property type="match status" value="1"/>
</dbReference>
<evidence type="ECO:0000313" key="5">
    <source>
        <dbReference type="EnsemblPlants" id="Pp3c7_20780V3.1"/>
    </source>
</evidence>